<evidence type="ECO:0000256" key="6">
    <source>
        <dbReference type="ARBA" id="ARBA00023143"/>
    </source>
</evidence>
<dbReference type="PRINTS" id="PR01005">
    <property type="entry name" value="FLGHOOKAP1"/>
</dbReference>
<evidence type="ECO:0000313" key="10">
    <source>
        <dbReference type="Proteomes" id="UP000774958"/>
    </source>
</evidence>
<dbReference type="SUPFAM" id="SSF64518">
    <property type="entry name" value="Phase 1 flagellin"/>
    <property type="match status" value="2"/>
</dbReference>
<keyword evidence="9" id="KW-0969">Cilium</keyword>
<evidence type="ECO:0000259" key="8">
    <source>
        <dbReference type="Pfam" id="PF22638"/>
    </source>
</evidence>
<dbReference type="Pfam" id="PF22638">
    <property type="entry name" value="FlgK_D1"/>
    <property type="match status" value="1"/>
</dbReference>
<evidence type="ECO:0000259" key="7">
    <source>
        <dbReference type="Pfam" id="PF06429"/>
    </source>
</evidence>
<proteinExistence type="inferred from homology"/>
<dbReference type="PANTHER" id="PTHR30033">
    <property type="entry name" value="FLAGELLAR HOOK-ASSOCIATED PROTEIN 1"/>
    <property type="match status" value="1"/>
</dbReference>
<keyword evidence="10" id="KW-1185">Reference proteome</keyword>
<organism evidence="9 10">
    <name type="scientific">Aeromonas schubertii</name>
    <dbReference type="NCBI Taxonomy" id="652"/>
    <lineage>
        <taxon>Bacteria</taxon>
        <taxon>Pseudomonadati</taxon>
        <taxon>Pseudomonadota</taxon>
        <taxon>Gammaproteobacteria</taxon>
        <taxon>Aeromonadales</taxon>
        <taxon>Aeromonadaceae</taxon>
        <taxon>Aeromonas</taxon>
    </lineage>
</organism>
<accession>A0ABS7V7R4</accession>
<keyword evidence="9" id="KW-0282">Flagellum</keyword>
<dbReference type="Pfam" id="PF06429">
    <property type="entry name" value="Flg_bbr_C"/>
    <property type="match status" value="1"/>
</dbReference>
<evidence type="ECO:0000256" key="2">
    <source>
        <dbReference type="ARBA" id="ARBA00004613"/>
    </source>
</evidence>
<dbReference type="InterPro" id="IPR010930">
    <property type="entry name" value="Flg_bb/hook_C_dom"/>
</dbReference>
<keyword evidence="9" id="KW-0966">Cell projection</keyword>
<sequence length="664" mass="70668">MAYDLLSIGTSGVLAQQRMLQTTSNNIVNVNSQGYVRERTLLYTNGYGWGVGDNVTERVINQYALSEFRRDTSSMAFANSRYEQLSLTDSMLSDKANSVGTTITSYFNALHNANESPSDLFARTNTLSEIDNMVSRFHSQSARLDKQTDNINSRISDNVDKVNGLLKSINELNEAIVKTNGATEENIMLFDQRDDAIRQLSEMMDVRTVNQPNGSVLINMANGQSLVLAGSYAQMSVIPGEPDSRMSEINWQLGNSTSQIDSTTLGGSLGGLFQARADLEPTKRELGQLAVSIADAMNQQNRLGMDLDNEIGGDIFSLTSAKGLEYKSNTGSVQGTASFVPGKGSQVMPFDYEVKFGAAGAFEVFSIGADGKPTSVGAGSMPPNSYEIAGQGIQLDFTGAPASGDRLLFQPTKQAASGIEKIITRGEDLALASPLKADANSQNQGNGAITINGVFNTGTGSALAANNLDPTAPQVIKIAANGDYQVYAGDGTTLIGTAPASTNGQNILAELKDAGGTLVYANPQSVPGYDFSITGKVKPTDQFNIAYNRDGFANNENGLKLADLQSKDLVRKQSSASSDDKMTFGEASSSIVVNIGNKASQAKISMEASKAKLLQSQTLFESTSGVNLEEEAANLIRYQQAYSASAQVVSTAKTIFDTILSAVR</sequence>
<comment type="subcellular location">
    <subcellularLocation>
        <location evidence="1">Bacterial flagellum</location>
    </subcellularLocation>
    <subcellularLocation>
        <location evidence="2">Secreted</location>
    </subcellularLocation>
</comment>
<feature type="domain" description="Flagellar basal-body/hook protein C-terminal" evidence="7">
    <location>
        <begin position="622"/>
        <end position="661"/>
    </location>
</feature>
<protein>
    <recommendedName>
        <fullName evidence="4">Flagellar hook-associated protein 1</fullName>
    </recommendedName>
</protein>
<comment type="caution">
    <text evidence="9">The sequence shown here is derived from an EMBL/GenBank/DDBJ whole genome shotgun (WGS) entry which is preliminary data.</text>
</comment>
<gene>
    <name evidence="9" type="primary">flgK</name>
    <name evidence="9" type="ORF">LA374_02650</name>
</gene>
<feature type="domain" description="Flagellar hook-associated protein FlgK helical" evidence="8">
    <location>
        <begin position="88"/>
        <end position="316"/>
    </location>
</feature>
<dbReference type="Proteomes" id="UP000774958">
    <property type="component" value="Unassembled WGS sequence"/>
</dbReference>
<dbReference type="InterPro" id="IPR002371">
    <property type="entry name" value="FlgK"/>
</dbReference>
<keyword evidence="5" id="KW-0964">Secreted</keyword>
<evidence type="ECO:0000256" key="4">
    <source>
        <dbReference type="ARBA" id="ARBA00016244"/>
    </source>
</evidence>
<evidence type="ECO:0000256" key="5">
    <source>
        <dbReference type="ARBA" id="ARBA00022525"/>
    </source>
</evidence>
<dbReference type="EMBL" id="JAIRBT010000003">
    <property type="protein sequence ID" value="MBZ6065115.1"/>
    <property type="molecule type" value="Genomic_DNA"/>
</dbReference>
<keyword evidence="6" id="KW-0975">Bacterial flagellum</keyword>
<dbReference type="PANTHER" id="PTHR30033:SF1">
    <property type="entry name" value="FLAGELLAR HOOK-ASSOCIATED PROTEIN 1"/>
    <property type="match status" value="1"/>
</dbReference>
<reference evidence="9 10" key="1">
    <citation type="submission" date="2021-09" db="EMBL/GenBank/DDBJ databases">
        <title>Aeromonas schubertii isolated from Asian sea bass.</title>
        <authorList>
            <person name="Pinpimai K."/>
        </authorList>
    </citation>
    <scope>NUCLEOTIDE SEQUENCE [LARGE SCALE GENOMIC DNA]</scope>
    <source>
        <strain evidence="9 10">CHULA2021a</strain>
    </source>
</reference>
<dbReference type="RefSeq" id="WP_224162110.1">
    <property type="nucleotide sequence ID" value="NZ_JAIRBT010000003.1"/>
</dbReference>
<name>A0ABS7V7R4_9GAMM</name>
<dbReference type="InterPro" id="IPR053927">
    <property type="entry name" value="FlgK_helical"/>
</dbReference>
<comment type="similarity">
    <text evidence="3">Belongs to the flagella basal body rod proteins family.</text>
</comment>
<dbReference type="NCBIfam" id="TIGR02492">
    <property type="entry name" value="flgK_ends"/>
    <property type="match status" value="1"/>
</dbReference>
<evidence type="ECO:0000256" key="1">
    <source>
        <dbReference type="ARBA" id="ARBA00004365"/>
    </source>
</evidence>
<evidence type="ECO:0000256" key="3">
    <source>
        <dbReference type="ARBA" id="ARBA00009677"/>
    </source>
</evidence>
<evidence type="ECO:0000313" key="9">
    <source>
        <dbReference type="EMBL" id="MBZ6065115.1"/>
    </source>
</evidence>